<reference evidence="2 3" key="1">
    <citation type="submission" date="2016-11" db="EMBL/GenBank/DDBJ databases">
        <authorList>
            <person name="Jaros S."/>
            <person name="Januszkiewicz K."/>
            <person name="Wedrychowicz H."/>
        </authorList>
    </citation>
    <scope>NUCLEOTIDE SEQUENCE [LARGE SCALE GENOMIC DNA]</scope>
    <source>
        <strain evidence="2 3">DSM 21758</strain>
    </source>
</reference>
<accession>A0A1M6PKL9</accession>
<organism evidence="2 3">
    <name type="scientific">Clostridium cavendishii DSM 21758</name>
    <dbReference type="NCBI Taxonomy" id="1121302"/>
    <lineage>
        <taxon>Bacteria</taxon>
        <taxon>Bacillati</taxon>
        <taxon>Bacillota</taxon>
        <taxon>Clostridia</taxon>
        <taxon>Eubacteriales</taxon>
        <taxon>Clostridiaceae</taxon>
        <taxon>Clostridium</taxon>
    </lineage>
</organism>
<keyword evidence="3" id="KW-1185">Reference proteome</keyword>
<evidence type="ECO:0000256" key="1">
    <source>
        <dbReference type="SAM" id="Phobius"/>
    </source>
</evidence>
<dbReference type="AlphaFoldDB" id="A0A1M6PKL9"/>
<protein>
    <recommendedName>
        <fullName evidence="4">DUF2812 domain-containing protein</fullName>
    </recommendedName>
</protein>
<dbReference type="EMBL" id="FQZB01000013">
    <property type="protein sequence ID" value="SHK08532.1"/>
    <property type="molecule type" value="Genomic_DNA"/>
</dbReference>
<keyword evidence="1" id="KW-1133">Transmembrane helix</keyword>
<dbReference type="RefSeq" id="WP_072990002.1">
    <property type="nucleotide sequence ID" value="NZ_FQZB01000013.1"/>
</dbReference>
<evidence type="ECO:0008006" key="4">
    <source>
        <dbReference type="Google" id="ProtNLM"/>
    </source>
</evidence>
<proteinExistence type="predicted"/>
<evidence type="ECO:0000313" key="3">
    <source>
        <dbReference type="Proteomes" id="UP000184310"/>
    </source>
</evidence>
<name>A0A1M6PKL9_9CLOT</name>
<dbReference type="InterPro" id="IPR021359">
    <property type="entry name" value="DUF2812"/>
</dbReference>
<sequence>MGSIIRFKLATLDIKNYEVWLEKKAEEGLKLRRKFLGFHIFKRGKGEKVKYFLDLNDFPNNVYSAKRRMIDVKDVEQGIIDYEELYKNIGWELVWKRKSEWGHGISFHLWKKGCSEEEPETINDYDSLIKYNKNIMCISNFLIVTSVWTLNMFLSEKYYNNYFFIALILFLILCGVYGTTIRLKNNRKYKNLKLEKEFKG</sequence>
<keyword evidence="1" id="KW-0472">Membrane</keyword>
<evidence type="ECO:0000313" key="2">
    <source>
        <dbReference type="EMBL" id="SHK08532.1"/>
    </source>
</evidence>
<dbReference type="OrthoDB" id="2884789at2"/>
<feature type="transmembrane region" description="Helical" evidence="1">
    <location>
        <begin position="161"/>
        <end position="183"/>
    </location>
</feature>
<gene>
    <name evidence="2" type="ORF">SAMN02745163_03186</name>
</gene>
<dbReference type="STRING" id="1121302.SAMN02745163_03186"/>
<keyword evidence="1" id="KW-0812">Transmembrane</keyword>
<dbReference type="Pfam" id="PF11193">
    <property type="entry name" value="DUF2812"/>
    <property type="match status" value="1"/>
</dbReference>
<dbReference type="Proteomes" id="UP000184310">
    <property type="component" value="Unassembled WGS sequence"/>
</dbReference>
<feature type="transmembrane region" description="Helical" evidence="1">
    <location>
        <begin position="135"/>
        <end position="155"/>
    </location>
</feature>